<dbReference type="Proteomes" id="UP001153269">
    <property type="component" value="Unassembled WGS sequence"/>
</dbReference>
<gene>
    <name evidence="2" type="ORF">PLEPLA_LOCUS36485</name>
</gene>
<proteinExistence type="predicted"/>
<organism evidence="2 3">
    <name type="scientific">Pleuronectes platessa</name>
    <name type="common">European plaice</name>
    <dbReference type="NCBI Taxonomy" id="8262"/>
    <lineage>
        <taxon>Eukaryota</taxon>
        <taxon>Metazoa</taxon>
        <taxon>Chordata</taxon>
        <taxon>Craniata</taxon>
        <taxon>Vertebrata</taxon>
        <taxon>Euteleostomi</taxon>
        <taxon>Actinopterygii</taxon>
        <taxon>Neopterygii</taxon>
        <taxon>Teleostei</taxon>
        <taxon>Neoteleostei</taxon>
        <taxon>Acanthomorphata</taxon>
        <taxon>Carangaria</taxon>
        <taxon>Pleuronectiformes</taxon>
        <taxon>Pleuronectoidei</taxon>
        <taxon>Pleuronectidae</taxon>
        <taxon>Pleuronectes</taxon>
    </lineage>
</organism>
<evidence type="ECO:0000313" key="2">
    <source>
        <dbReference type="EMBL" id="CAB1448835.1"/>
    </source>
</evidence>
<name>A0A9N7VFS6_PLEPL</name>
<keyword evidence="3" id="KW-1185">Reference proteome</keyword>
<dbReference type="EMBL" id="CADEAL010003991">
    <property type="protein sequence ID" value="CAB1448835.1"/>
    <property type="molecule type" value="Genomic_DNA"/>
</dbReference>
<sequence>MTTACFTSTTTSQAVTANVFVYQRHHKPGAIIPMLQEEKLEKEHSLFTEAVSGKRRALSPAGGCSFNLRREQLVSATLTSVKRHETQQADNSDGENLFVSL</sequence>
<feature type="region of interest" description="Disordered" evidence="1">
    <location>
        <begin position="82"/>
        <end position="101"/>
    </location>
</feature>
<evidence type="ECO:0000256" key="1">
    <source>
        <dbReference type="SAM" id="MobiDB-lite"/>
    </source>
</evidence>
<accession>A0A9N7VFS6</accession>
<reference evidence="2" key="1">
    <citation type="submission" date="2020-03" db="EMBL/GenBank/DDBJ databases">
        <authorList>
            <person name="Weist P."/>
        </authorList>
    </citation>
    <scope>NUCLEOTIDE SEQUENCE</scope>
</reference>
<comment type="caution">
    <text evidence="2">The sequence shown here is derived from an EMBL/GenBank/DDBJ whole genome shotgun (WGS) entry which is preliminary data.</text>
</comment>
<evidence type="ECO:0000313" key="3">
    <source>
        <dbReference type="Proteomes" id="UP001153269"/>
    </source>
</evidence>
<dbReference type="AlphaFoldDB" id="A0A9N7VFS6"/>
<protein>
    <submittedName>
        <fullName evidence="2">Uncharacterized protein</fullName>
    </submittedName>
</protein>